<gene>
    <name evidence="3" type="ORF">HNQ86_001022</name>
    <name evidence="2" type="ORF">LF63_0106040</name>
</gene>
<reference evidence="3 5" key="2">
    <citation type="submission" date="2020-08" db="EMBL/GenBank/DDBJ databases">
        <title>Genomic Encyclopedia of Type Strains, Phase IV (KMG-IV): sequencing the most valuable type-strain genomes for metagenomic binning, comparative biology and taxonomic classification.</title>
        <authorList>
            <person name="Goeker M."/>
        </authorList>
    </citation>
    <scope>NUCLEOTIDE SEQUENCE [LARGE SCALE GENOMIC DNA]</scope>
    <source>
        <strain evidence="3 5">DSM 107085</strain>
    </source>
</reference>
<proteinExistence type="predicted"/>
<dbReference type="RefSeq" id="WP_043100338.1">
    <property type="nucleotide sequence ID" value="NZ_JACHET010000001.1"/>
</dbReference>
<evidence type="ECO:0000313" key="4">
    <source>
        <dbReference type="Proteomes" id="UP000029708"/>
    </source>
</evidence>
<dbReference type="InterPro" id="IPR009875">
    <property type="entry name" value="PilZ_domain"/>
</dbReference>
<dbReference type="EMBL" id="JACHET010000001">
    <property type="protein sequence ID" value="MBB6183677.1"/>
    <property type="molecule type" value="Genomic_DNA"/>
</dbReference>
<reference evidence="2 4" key="1">
    <citation type="submission" date="2014-09" db="EMBL/GenBank/DDBJ databases">
        <title>Xanthomonadaceae 3.5X direct submission.</title>
        <authorList>
            <person name="Fang T."/>
            <person name="Wang H."/>
        </authorList>
    </citation>
    <scope>NUCLEOTIDE SEQUENCE [LARGE SCALE GENOMIC DNA]</scope>
    <source>
        <strain evidence="2 4">3.5X</strain>
    </source>
</reference>
<dbReference type="AlphaFoldDB" id="A0A099CVH4"/>
<dbReference type="Pfam" id="PF07238">
    <property type="entry name" value="PilZ"/>
    <property type="match status" value="1"/>
</dbReference>
<dbReference type="HOGENOM" id="CLU_147899_0_0_6"/>
<protein>
    <submittedName>
        <fullName evidence="2 3">Pilus assembly protein PilZ</fullName>
    </submittedName>
</protein>
<feature type="domain" description="PilZ" evidence="1">
    <location>
        <begin position="13"/>
        <end position="103"/>
    </location>
</feature>
<organism evidence="2 4">
    <name type="scientific">Oleiagrimonas soli</name>
    <dbReference type="NCBI Taxonomy" id="1543381"/>
    <lineage>
        <taxon>Bacteria</taxon>
        <taxon>Pseudomonadati</taxon>
        <taxon>Pseudomonadota</taxon>
        <taxon>Gammaproteobacteria</taxon>
        <taxon>Lysobacterales</taxon>
        <taxon>Rhodanobacteraceae</taxon>
        <taxon>Oleiagrimonas</taxon>
    </lineage>
</organism>
<dbReference type="Gene3D" id="2.40.10.220">
    <property type="entry name" value="predicted glycosyltransferase like domains"/>
    <property type="match status" value="1"/>
</dbReference>
<dbReference type="OrthoDB" id="5296245at2"/>
<dbReference type="Proteomes" id="UP000029708">
    <property type="component" value="Unassembled WGS sequence"/>
</dbReference>
<evidence type="ECO:0000313" key="5">
    <source>
        <dbReference type="Proteomes" id="UP000560000"/>
    </source>
</evidence>
<sequence length="118" mass="12456">MSVAGAARQGILSLKIKDRGALYNAYMPFLKGGGLFVPTAQRYDLGDEVVLLLSLAEINERLSVAGKVVWITPVGAQGNRTAGIGIQFNDSADGETARTKIESILGGMLSADRATQTM</sequence>
<name>A0A099CVH4_9GAMM</name>
<evidence type="ECO:0000313" key="3">
    <source>
        <dbReference type="EMBL" id="MBB6183677.1"/>
    </source>
</evidence>
<dbReference type="EMBL" id="JROI01000010">
    <property type="protein sequence ID" value="KGI77948.1"/>
    <property type="molecule type" value="Genomic_DNA"/>
</dbReference>
<evidence type="ECO:0000313" key="2">
    <source>
        <dbReference type="EMBL" id="KGI77948.1"/>
    </source>
</evidence>
<dbReference type="GO" id="GO:0035438">
    <property type="term" value="F:cyclic-di-GMP binding"/>
    <property type="evidence" value="ECO:0007669"/>
    <property type="project" value="InterPro"/>
</dbReference>
<accession>A0A099CVH4</accession>
<comment type="caution">
    <text evidence="2">The sequence shown here is derived from an EMBL/GenBank/DDBJ whole genome shotgun (WGS) entry which is preliminary data.</text>
</comment>
<dbReference type="STRING" id="1543381.LF63_0106040"/>
<dbReference type="Proteomes" id="UP000560000">
    <property type="component" value="Unassembled WGS sequence"/>
</dbReference>
<evidence type="ECO:0000259" key="1">
    <source>
        <dbReference type="Pfam" id="PF07238"/>
    </source>
</evidence>
<keyword evidence="4" id="KW-1185">Reference proteome</keyword>